<gene>
    <name evidence="2" type="ORF">CAP_5901</name>
</gene>
<evidence type="ECO:0000313" key="3">
    <source>
        <dbReference type="Proteomes" id="UP000019678"/>
    </source>
</evidence>
<protein>
    <submittedName>
        <fullName evidence="2">Uncharacterized protein</fullName>
    </submittedName>
</protein>
<evidence type="ECO:0000313" key="2">
    <source>
        <dbReference type="EMBL" id="EYF08141.1"/>
    </source>
</evidence>
<name>A0A017THS5_9BACT</name>
<sequence>MRSTEDPILNDLAALPEVPRDAAAAEALRRRARLVLVGEASEPNPLFVRLSFAWSAAVLPALLLGFGTAYAWASTRLLEQIFLA</sequence>
<accession>A0A017THS5</accession>
<proteinExistence type="predicted"/>
<feature type="transmembrane region" description="Helical" evidence="1">
    <location>
        <begin position="52"/>
        <end position="73"/>
    </location>
</feature>
<dbReference type="RefSeq" id="WP_044236096.1">
    <property type="nucleotide sequence ID" value="NZ_ASRX01000005.1"/>
</dbReference>
<keyword evidence="1" id="KW-0472">Membrane</keyword>
<dbReference type="EMBL" id="ASRX01000005">
    <property type="protein sequence ID" value="EYF08141.1"/>
    <property type="molecule type" value="Genomic_DNA"/>
</dbReference>
<reference evidence="2 3" key="1">
    <citation type="submission" date="2013-05" db="EMBL/GenBank/DDBJ databases">
        <title>Genome assembly of Chondromyces apiculatus DSM 436.</title>
        <authorList>
            <person name="Sharma G."/>
            <person name="Khatri I."/>
            <person name="Kaur C."/>
            <person name="Mayilraj S."/>
            <person name="Subramanian S."/>
        </authorList>
    </citation>
    <scope>NUCLEOTIDE SEQUENCE [LARGE SCALE GENOMIC DNA]</scope>
    <source>
        <strain evidence="2 3">DSM 436</strain>
    </source>
</reference>
<dbReference type="AlphaFoldDB" id="A0A017THS5"/>
<keyword evidence="1" id="KW-1133">Transmembrane helix</keyword>
<organism evidence="2 3">
    <name type="scientific">Chondromyces apiculatus DSM 436</name>
    <dbReference type="NCBI Taxonomy" id="1192034"/>
    <lineage>
        <taxon>Bacteria</taxon>
        <taxon>Pseudomonadati</taxon>
        <taxon>Myxococcota</taxon>
        <taxon>Polyangia</taxon>
        <taxon>Polyangiales</taxon>
        <taxon>Polyangiaceae</taxon>
        <taxon>Chondromyces</taxon>
    </lineage>
</organism>
<dbReference type="STRING" id="1192034.CAP_5901"/>
<keyword evidence="3" id="KW-1185">Reference proteome</keyword>
<evidence type="ECO:0000256" key="1">
    <source>
        <dbReference type="SAM" id="Phobius"/>
    </source>
</evidence>
<dbReference type="Proteomes" id="UP000019678">
    <property type="component" value="Unassembled WGS sequence"/>
</dbReference>
<keyword evidence="1" id="KW-0812">Transmembrane</keyword>
<dbReference type="OrthoDB" id="9915532at2"/>
<comment type="caution">
    <text evidence="2">The sequence shown here is derived from an EMBL/GenBank/DDBJ whole genome shotgun (WGS) entry which is preliminary data.</text>
</comment>